<sequence length="72" mass="7235">MSLFDSVANLAGNAIGSMIGGPLGGMIGGKIGDFVGDIVELFAGEARNAVQNSDLPDQAKGIFSAAYGLAFE</sequence>
<keyword evidence="2" id="KW-1185">Reference proteome</keyword>
<comment type="caution">
    <text evidence="1">The sequence shown here is derived from an EMBL/GenBank/DDBJ whole genome shotgun (WGS) entry which is preliminary data.</text>
</comment>
<evidence type="ECO:0000313" key="1">
    <source>
        <dbReference type="EMBL" id="TWI03431.1"/>
    </source>
</evidence>
<protein>
    <submittedName>
        <fullName evidence="1">Uncharacterized protein</fullName>
    </submittedName>
</protein>
<dbReference type="Proteomes" id="UP000315167">
    <property type="component" value="Unassembled WGS sequence"/>
</dbReference>
<gene>
    <name evidence="1" type="ORF">IP90_01232</name>
</gene>
<name>A0A562L727_9GAMM</name>
<reference evidence="1 2" key="1">
    <citation type="journal article" date="2015" name="Stand. Genomic Sci.">
        <title>Genomic Encyclopedia of Bacterial and Archaeal Type Strains, Phase III: the genomes of soil and plant-associated and newly described type strains.</title>
        <authorList>
            <person name="Whitman W.B."/>
            <person name="Woyke T."/>
            <person name="Klenk H.P."/>
            <person name="Zhou Y."/>
            <person name="Lilburn T.G."/>
            <person name="Beck B.J."/>
            <person name="De Vos P."/>
            <person name="Vandamme P."/>
            <person name="Eisen J.A."/>
            <person name="Garrity G."/>
            <person name="Hugenholtz P."/>
            <person name="Kyrpides N.C."/>
        </authorList>
    </citation>
    <scope>NUCLEOTIDE SEQUENCE [LARGE SCALE GENOMIC DNA]</scope>
    <source>
        <strain evidence="1 2">CGMCC 1.10821</strain>
    </source>
</reference>
<organism evidence="1 2">
    <name type="scientific">Luteimonas cucumeris</name>
    <dbReference type="NCBI Taxonomy" id="985012"/>
    <lineage>
        <taxon>Bacteria</taxon>
        <taxon>Pseudomonadati</taxon>
        <taxon>Pseudomonadota</taxon>
        <taxon>Gammaproteobacteria</taxon>
        <taxon>Lysobacterales</taxon>
        <taxon>Lysobacteraceae</taxon>
        <taxon>Luteimonas</taxon>
    </lineage>
</organism>
<dbReference type="RefSeq" id="WP_144898760.1">
    <property type="nucleotide sequence ID" value="NZ_VLKN01000003.1"/>
</dbReference>
<dbReference type="EMBL" id="VLKN01000003">
    <property type="protein sequence ID" value="TWI03431.1"/>
    <property type="molecule type" value="Genomic_DNA"/>
</dbReference>
<proteinExistence type="predicted"/>
<evidence type="ECO:0000313" key="2">
    <source>
        <dbReference type="Proteomes" id="UP000315167"/>
    </source>
</evidence>
<dbReference type="AlphaFoldDB" id="A0A562L727"/>
<accession>A0A562L727</accession>